<comment type="caution">
    <text evidence="1">The sequence shown here is derived from an EMBL/GenBank/DDBJ whole genome shotgun (WGS) entry which is preliminary data.</text>
</comment>
<proteinExistence type="predicted"/>
<evidence type="ECO:0000313" key="1">
    <source>
        <dbReference type="EMBL" id="GHE00904.1"/>
    </source>
</evidence>
<reference evidence="1" key="1">
    <citation type="journal article" date="2014" name="Int. J. Syst. Evol. Microbiol.">
        <title>Complete genome sequence of Corynebacterium casei LMG S-19264T (=DSM 44701T), isolated from a smear-ripened cheese.</title>
        <authorList>
            <consortium name="US DOE Joint Genome Institute (JGI-PGF)"/>
            <person name="Walter F."/>
            <person name="Albersmeier A."/>
            <person name="Kalinowski J."/>
            <person name="Ruckert C."/>
        </authorList>
    </citation>
    <scope>NUCLEOTIDE SEQUENCE</scope>
    <source>
        <strain evidence="1">CGMCC 1.10859</strain>
    </source>
</reference>
<dbReference type="AlphaFoldDB" id="A0AAN4ZZV3"/>
<reference evidence="1" key="2">
    <citation type="submission" date="2023-06" db="EMBL/GenBank/DDBJ databases">
        <authorList>
            <person name="Sun Q."/>
            <person name="Zhou Y."/>
        </authorList>
    </citation>
    <scope>NUCLEOTIDE SEQUENCE</scope>
    <source>
        <strain evidence="1">CGMCC 1.10859</strain>
    </source>
</reference>
<name>A0AAN4ZZV3_9RHOB</name>
<organism evidence="1 2">
    <name type="scientific">Allgaiera indica</name>
    <dbReference type="NCBI Taxonomy" id="765699"/>
    <lineage>
        <taxon>Bacteria</taxon>
        <taxon>Pseudomonadati</taxon>
        <taxon>Pseudomonadota</taxon>
        <taxon>Alphaproteobacteria</taxon>
        <taxon>Rhodobacterales</taxon>
        <taxon>Paracoccaceae</taxon>
        <taxon>Allgaiera</taxon>
    </lineage>
</organism>
<evidence type="ECO:0000313" key="2">
    <source>
        <dbReference type="Proteomes" id="UP000634647"/>
    </source>
</evidence>
<dbReference type="Proteomes" id="UP000634647">
    <property type="component" value="Unassembled WGS sequence"/>
</dbReference>
<dbReference type="EMBL" id="BNAB01000005">
    <property type="protein sequence ID" value="GHE00904.1"/>
    <property type="molecule type" value="Genomic_DNA"/>
</dbReference>
<gene>
    <name evidence="1" type="ORF">GCM10008024_14400</name>
</gene>
<sequence>MRKAARSIPNIARCCFEQARHGVRHCAREGREQRLACEFPEIAAVPEAARDKIKVPPRGREDLQEVRRRGDSNIKIAQTLAEVWRSGRLRDHGEQANAFDEERIVCGSIQVTLGGKRAGLQNLFIRKAVFQKCHDLAPLLRTGQNAKMNMAHWFWFPSA</sequence>
<protein>
    <submittedName>
        <fullName evidence="1">Uncharacterized protein</fullName>
    </submittedName>
</protein>
<accession>A0AAN4ZZV3</accession>